<accession>A0ACC1SII8</accession>
<dbReference type="EMBL" id="JANRMS010000406">
    <property type="protein sequence ID" value="KAJ3540477.1"/>
    <property type="molecule type" value="Genomic_DNA"/>
</dbReference>
<evidence type="ECO:0000313" key="1">
    <source>
        <dbReference type="EMBL" id="KAJ3540477.1"/>
    </source>
</evidence>
<reference evidence="1" key="1">
    <citation type="submission" date="2022-08" db="EMBL/GenBank/DDBJ databases">
        <title>Genome Sequence of Fusarium decemcellulare.</title>
        <authorList>
            <person name="Buettner E."/>
        </authorList>
    </citation>
    <scope>NUCLEOTIDE SEQUENCE</scope>
    <source>
        <strain evidence="1">Babe19</strain>
    </source>
</reference>
<name>A0ACC1SII8_9HYPO</name>
<sequence length="180" mass="20487">MPFRSIYLAKSRGVSSQRFHFGIFIPNQACDRDTIADDYRRYETLGTVLHVVGEPLMAGFVFEIKRNFDGQHENELKQLVLLGKIDVANIHDPTSKMDTKEDIPRSIVERHAASVPPPPRGQNIRAPIDGVNTRRCQEWTMDVLTLLAEKHLISEDAVRIAEEERDPPTHGIFGYNNQHS</sequence>
<comment type="caution">
    <text evidence="1">The sequence shown here is derived from an EMBL/GenBank/DDBJ whole genome shotgun (WGS) entry which is preliminary data.</text>
</comment>
<evidence type="ECO:0000313" key="2">
    <source>
        <dbReference type="Proteomes" id="UP001148629"/>
    </source>
</evidence>
<protein>
    <submittedName>
        <fullName evidence="1">Uncharacterized protein</fullName>
    </submittedName>
</protein>
<organism evidence="1 2">
    <name type="scientific">Fusarium decemcellulare</name>
    <dbReference type="NCBI Taxonomy" id="57161"/>
    <lineage>
        <taxon>Eukaryota</taxon>
        <taxon>Fungi</taxon>
        <taxon>Dikarya</taxon>
        <taxon>Ascomycota</taxon>
        <taxon>Pezizomycotina</taxon>
        <taxon>Sordariomycetes</taxon>
        <taxon>Hypocreomycetidae</taxon>
        <taxon>Hypocreales</taxon>
        <taxon>Nectriaceae</taxon>
        <taxon>Fusarium</taxon>
        <taxon>Fusarium decemcellulare species complex</taxon>
    </lineage>
</organism>
<keyword evidence="2" id="KW-1185">Reference proteome</keyword>
<gene>
    <name evidence="1" type="ORF">NM208_g5049</name>
</gene>
<dbReference type="Proteomes" id="UP001148629">
    <property type="component" value="Unassembled WGS sequence"/>
</dbReference>
<proteinExistence type="predicted"/>